<name>A0A7W8D0A1_9FIRM</name>
<dbReference type="PANTHER" id="PTHR43404">
    <property type="entry name" value="LIPOPOLYSACCHARIDE CHOLINEPHOSPHOTRANSFERASE LICD"/>
    <property type="match status" value="1"/>
</dbReference>
<dbReference type="GO" id="GO:0016740">
    <property type="term" value="F:transferase activity"/>
    <property type="evidence" value="ECO:0007669"/>
    <property type="project" value="UniProtKB-KW"/>
</dbReference>
<proteinExistence type="predicted"/>
<evidence type="ECO:0000313" key="2">
    <source>
        <dbReference type="EMBL" id="MBB5183738.1"/>
    </source>
</evidence>
<protein>
    <submittedName>
        <fullName evidence="2">Lipopolysaccharide cholinephosphotransferase</fullName>
        <ecNumber evidence="2">2.7.8.-</ecNumber>
    </submittedName>
</protein>
<dbReference type="GO" id="GO:0009100">
    <property type="term" value="P:glycoprotein metabolic process"/>
    <property type="evidence" value="ECO:0007669"/>
    <property type="project" value="UniProtKB-ARBA"/>
</dbReference>
<accession>A0A7W8D0A1</accession>
<dbReference type="RefSeq" id="WP_183329032.1">
    <property type="nucleotide sequence ID" value="NZ_JACHHK010000007.1"/>
</dbReference>
<dbReference type="Proteomes" id="UP000539953">
    <property type="component" value="Unassembled WGS sequence"/>
</dbReference>
<dbReference type="AlphaFoldDB" id="A0A7W8D0A1"/>
<keyword evidence="2" id="KW-0808">Transferase</keyword>
<reference evidence="2 3" key="1">
    <citation type="submission" date="2020-08" db="EMBL/GenBank/DDBJ databases">
        <title>Genomic Encyclopedia of Type Strains, Phase IV (KMG-IV): sequencing the most valuable type-strain genomes for metagenomic binning, comparative biology and taxonomic classification.</title>
        <authorList>
            <person name="Goeker M."/>
        </authorList>
    </citation>
    <scope>NUCLEOTIDE SEQUENCE [LARGE SCALE GENOMIC DNA]</scope>
    <source>
        <strain evidence="2 3">DSM 25799</strain>
    </source>
</reference>
<feature type="domain" description="LicD/FKTN/FKRP nucleotidyltransferase" evidence="1">
    <location>
        <begin position="24"/>
        <end position="248"/>
    </location>
</feature>
<sequence length="272" mass="31923">MERLSKRSIQLAELNILLEFQKWCNKYNLKFYLCGGTMLGAARHKGFIPWDDDIDVCMPRPDYEKLIKINKDLNGIDDRFQIVCDELGNFDFPFMKVLDLNTFCDMDYSIKTNYDHLWIDVLPVDGLPEKMQEVDQIYKKVNLYRRLLSLCFAKAGKGSTKFKAVSKFLLVPFAKLIGKKRLLKKINYEASLNKYELSKNVGIVTWGLYNSNELMKKEDFEKTDVVVFEGHKFSVMSCWKSYLENLYGDYMKLPPVEKRKVHNMIAYYIDAE</sequence>
<dbReference type="InterPro" id="IPR007074">
    <property type="entry name" value="LicD/FKTN/FKRP_NTP_transf"/>
</dbReference>
<dbReference type="InterPro" id="IPR052942">
    <property type="entry name" value="LPS_cholinephosphotransferase"/>
</dbReference>
<dbReference type="EMBL" id="JACHHK010000007">
    <property type="protein sequence ID" value="MBB5183738.1"/>
    <property type="molecule type" value="Genomic_DNA"/>
</dbReference>
<evidence type="ECO:0000313" key="3">
    <source>
        <dbReference type="Proteomes" id="UP000539953"/>
    </source>
</evidence>
<comment type="caution">
    <text evidence="2">The sequence shown here is derived from an EMBL/GenBank/DDBJ whole genome shotgun (WGS) entry which is preliminary data.</text>
</comment>
<keyword evidence="3" id="KW-1185">Reference proteome</keyword>
<gene>
    <name evidence="2" type="ORF">HNQ47_001777</name>
</gene>
<evidence type="ECO:0000259" key="1">
    <source>
        <dbReference type="Pfam" id="PF04991"/>
    </source>
</evidence>
<dbReference type="Pfam" id="PF04991">
    <property type="entry name" value="LicD"/>
    <property type="match status" value="1"/>
</dbReference>
<dbReference type="EC" id="2.7.8.-" evidence="2"/>
<organism evidence="2 3">
    <name type="scientific">Catenisphaera adipataccumulans</name>
    <dbReference type="NCBI Taxonomy" id="700500"/>
    <lineage>
        <taxon>Bacteria</taxon>
        <taxon>Bacillati</taxon>
        <taxon>Bacillota</taxon>
        <taxon>Erysipelotrichia</taxon>
        <taxon>Erysipelotrichales</taxon>
        <taxon>Erysipelotrichaceae</taxon>
        <taxon>Catenisphaera</taxon>
    </lineage>
</organism>
<dbReference type="PANTHER" id="PTHR43404:SF2">
    <property type="entry name" value="LIPOPOLYSACCHARIDE CHOLINEPHOSPHOTRANSFERASE LICD"/>
    <property type="match status" value="1"/>
</dbReference>